<sequence length="466" mass="53364">MELDMMTRPYAPTIQGSSARWPRSDALDLYSIIPYAEDYQARADARRCFTTSESICKVTWTDVDGGDLVTERTLSSLEELRSHRSLHGAQRGGLRIISINQRNSWRPLNVTRDVFEEVVDIIDASSDLLELPLSFFQKSIAVEEGFTSAPILKLSADSLEIIYIIKYAFEKPLDEKGKDPWVLRQTGVYQKYDFATKSNTWLFLNPTVDCRFQDRLKRYLLSPAERASLRRNPLLVHSILFGTFFSAWRDYLKHLEGRMLPIANTTVAAEIDKPLRVNHESLTAVRSTENRCLALQPIFRSLDKTFEVLHQANAALADRGATEKYDVQMMKQLLNNYSSTVSSYGQAAWSLQSRTSRIAAHITDTLSFKDAYISKRQTEFMLRDSTTVRVITVVTLVYLPATFMATLLGMNSFFEMDESRNVVVSPQFWIYIVCSVPLTAATLCYWWYFQKAKQRTERSTTEALMV</sequence>
<evidence type="ECO:0000256" key="4">
    <source>
        <dbReference type="ARBA" id="ARBA00023136"/>
    </source>
</evidence>
<dbReference type="OrthoDB" id="5396681at2759"/>
<feature type="transmembrane region" description="Helical" evidence="5">
    <location>
        <begin position="428"/>
        <end position="449"/>
    </location>
</feature>
<proteinExistence type="predicted"/>
<dbReference type="Pfam" id="PF26616">
    <property type="entry name" value="CorA-like"/>
    <property type="match status" value="1"/>
</dbReference>
<name>A0A3D8SBF4_9EURO</name>
<dbReference type="SUPFAM" id="SSF144083">
    <property type="entry name" value="Magnesium transport protein CorA, transmembrane region"/>
    <property type="match status" value="1"/>
</dbReference>
<dbReference type="STRING" id="1810919.A0A3D8SBF4"/>
<feature type="transmembrane region" description="Helical" evidence="5">
    <location>
        <begin position="386"/>
        <end position="408"/>
    </location>
</feature>
<keyword evidence="3 5" id="KW-1133">Transmembrane helix</keyword>
<evidence type="ECO:0000313" key="7">
    <source>
        <dbReference type="EMBL" id="RDW83646.1"/>
    </source>
</evidence>
<dbReference type="InterPro" id="IPR045863">
    <property type="entry name" value="CorA_TM1_TM2"/>
</dbReference>
<dbReference type="AlphaFoldDB" id="A0A3D8SBF4"/>
<evidence type="ECO:0000256" key="3">
    <source>
        <dbReference type="ARBA" id="ARBA00022989"/>
    </source>
</evidence>
<keyword evidence="4 5" id="KW-0472">Membrane</keyword>
<feature type="domain" description="CorA-like transporter" evidence="6">
    <location>
        <begin position="41"/>
        <end position="262"/>
    </location>
</feature>
<dbReference type="Proteomes" id="UP000256690">
    <property type="component" value="Unassembled WGS sequence"/>
</dbReference>
<protein>
    <recommendedName>
        <fullName evidence="6">CorA-like transporter domain-containing protein</fullName>
    </recommendedName>
</protein>
<evidence type="ECO:0000256" key="5">
    <source>
        <dbReference type="SAM" id="Phobius"/>
    </source>
</evidence>
<dbReference type="EMBL" id="PVWQ01000004">
    <property type="protein sequence ID" value="RDW83646.1"/>
    <property type="molecule type" value="Genomic_DNA"/>
</dbReference>
<dbReference type="Gene3D" id="1.20.58.340">
    <property type="entry name" value="Magnesium transport protein CorA, transmembrane region"/>
    <property type="match status" value="1"/>
</dbReference>
<comment type="caution">
    <text evidence="7">The sequence shown here is derived from an EMBL/GenBank/DDBJ whole genome shotgun (WGS) entry which is preliminary data.</text>
</comment>
<gene>
    <name evidence="7" type="ORF">DSM5745_03972</name>
</gene>
<reference evidence="7 8" key="1">
    <citation type="journal article" date="2018" name="IMA Fungus">
        <title>IMA Genome-F 9: Draft genome sequence of Annulohypoxylon stygium, Aspergillus mulundensis, Berkeleyomyces basicola (syn. Thielaviopsis basicola), Ceratocystis smalleyi, two Cercospora beticola strains, Coleophoma cylindrospora, Fusarium fracticaudum, Phialophora cf. hyalina, and Morchella septimelata.</title>
        <authorList>
            <person name="Wingfield B.D."/>
            <person name="Bills G.F."/>
            <person name="Dong Y."/>
            <person name="Huang W."/>
            <person name="Nel W.J."/>
            <person name="Swalarsk-Parry B.S."/>
            <person name="Vaghefi N."/>
            <person name="Wilken P.M."/>
            <person name="An Z."/>
            <person name="de Beer Z.W."/>
            <person name="De Vos L."/>
            <person name="Chen L."/>
            <person name="Duong T.A."/>
            <person name="Gao Y."/>
            <person name="Hammerbacher A."/>
            <person name="Kikkert J.R."/>
            <person name="Li Y."/>
            <person name="Li H."/>
            <person name="Li K."/>
            <person name="Li Q."/>
            <person name="Liu X."/>
            <person name="Ma X."/>
            <person name="Naidoo K."/>
            <person name="Pethybridge S.J."/>
            <person name="Sun J."/>
            <person name="Steenkamp E.T."/>
            <person name="van der Nest M.A."/>
            <person name="van Wyk S."/>
            <person name="Wingfield M.J."/>
            <person name="Xiong C."/>
            <person name="Yue Q."/>
            <person name="Zhang X."/>
        </authorList>
    </citation>
    <scope>NUCLEOTIDE SEQUENCE [LARGE SCALE GENOMIC DNA]</scope>
    <source>
        <strain evidence="7 8">DSM 5745</strain>
    </source>
</reference>
<keyword evidence="8" id="KW-1185">Reference proteome</keyword>
<evidence type="ECO:0000259" key="6">
    <source>
        <dbReference type="Pfam" id="PF26616"/>
    </source>
</evidence>
<evidence type="ECO:0000256" key="2">
    <source>
        <dbReference type="ARBA" id="ARBA00022692"/>
    </source>
</evidence>
<accession>A0A3D8SBF4</accession>
<evidence type="ECO:0000256" key="1">
    <source>
        <dbReference type="ARBA" id="ARBA00004141"/>
    </source>
</evidence>
<dbReference type="InterPro" id="IPR058257">
    <property type="entry name" value="CorA-like_dom"/>
</dbReference>
<dbReference type="RefSeq" id="XP_026604984.1">
    <property type="nucleotide sequence ID" value="XM_026745988.1"/>
</dbReference>
<comment type="subcellular location">
    <subcellularLocation>
        <location evidence="1">Membrane</location>
        <topology evidence="1">Multi-pass membrane protein</topology>
    </subcellularLocation>
</comment>
<dbReference type="GeneID" id="38114342"/>
<organism evidence="7 8">
    <name type="scientific">Aspergillus mulundensis</name>
    <dbReference type="NCBI Taxonomy" id="1810919"/>
    <lineage>
        <taxon>Eukaryota</taxon>
        <taxon>Fungi</taxon>
        <taxon>Dikarya</taxon>
        <taxon>Ascomycota</taxon>
        <taxon>Pezizomycotina</taxon>
        <taxon>Eurotiomycetes</taxon>
        <taxon>Eurotiomycetidae</taxon>
        <taxon>Eurotiales</taxon>
        <taxon>Aspergillaceae</taxon>
        <taxon>Aspergillus</taxon>
        <taxon>Aspergillus subgen. Nidulantes</taxon>
    </lineage>
</organism>
<evidence type="ECO:0000313" key="8">
    <source>
        <dbReference type="Proteomes" id="UP000256690"/>
    </source>
</evidence>
<keyword evidence="2 5" id="KW-0812">Transmembrane</keyword>
<dbReference type="GO" id="GO:0016020">
    <property type="term" value="C:membrane"/>
    <property type="evidence" value="ECO:0007669"/>
    <property type="project" value="UniProtKB-SubCell"/>
</dbReference>